<sequence>MICEKVYYYRILSRLCISHYSSLSRPFGTQKEFFEPPVF</sequence>
<name>A0A0K2U6I2_LEPSM</name>
<dbReference type="EMBL" id="HACA01016309">
    <property type="protein sequence ID" value="CDW33670.1"/>
    <property type="molecule type" value="Transcribed_RNA"/>
</dbReference>
<proteinExistence type="predicted"/>
<organism evidence="1">
    <name type="scientific">Lepeophtheirus salmonis</name>
    <name type="common">Salmon louse</name>
    <name type="synonym">Caligus salmonis</name>
    <dbReference type="NCBI Taxonomy" id="72036"/>
    <lineage>
        <taxon>Eukaryota</taxon>
        <taxon>Metazoa</taxon>
        <taxon>Ecdysozoa</taxon>
        <taxon>Arthropoda</taxon>
        <taxon>Crustacea</taxon>
        <taxon>Multicrustacea</taxon>
        <taxon>Hexanauplia</taxon>
        <taxon>Copepoda</taxon>
        <taxon>Siphonostomatoida</taxon>
        <taxon>Caligidae</taxon>
        <taxon>Lepeophtheirus</taxon>
    </lineage>
</organism>
<dbReference type="AlphaFoldDB" id="A0A0K2U6I2"/>
<reference evidence="1" key="1">
    <citation type="submission" date="2014-05" db="EMBL/GenBank/DDBJ databases">
        <authorList>
            <person name="Chronopoulou M."/>
        </authorList>
    </citation>
    <scope>NUCLEOTIDE SEQUENCE</scope>
    <source>
        <tissue evidence="1">Whole organism</tissue>
    </source>
</reference>
<accession>A0A0K2U6I2</accession>
<protein>
    <submittedName>
        <fullName evidence="1">Uncharacterized protein</fullName>
    </submittedName>
</protein>
<evidence type="ECO:0000313" key="1">
    <source>
        <dbReference type="EMBL" id="CDW33670.1"/>
    </source>
</evidence>